<dbReference type="SMART" id="SM00239">
    <property type="entry name" value="C2"/>
    <property type="match status" value="5"/>
</dbReference>
<dbReference type="Pfam" id="PF08150">
    <property type="entry name" value="FerB"/>
    <property type="match status" value="1"/>
</dbReference>
<dbReference type="Proteomes" id="UP001626550">
    <property type="component" value="Unassembled WGS sequence"/>
</dbReference>
<dbReference type="Pfam" id="PF16165">
    <property type="entry name" value="Ferlin_C"/>
    <property type="match status" value="1"/>
</dbReference>
<dbReference type="InterPro" id="IPR012561">
    <property type="entry name" value="Ferlin_B-domain"/>
</dbReference>
<dbReference type="CDD" id="cd04018">
    <property type="entry name" value="C2C_Ferlin"/>
    <property type="match status" value="1"/>
</dbReference>
<dbReference type="GO" id="GO:0046872">
    <property type="term" value="F:metal ion binding"/>
    <property type="evidence" value="ECO:0007669"/>
    <property type="project" value="UniProtKB-KW"/>
</dbReference>
<feature type="domain" description="C2" evidence="10">
    <location>
        <begin position="1633"/>
        <end position="1795"/>
    </location>
</feature>
<dbReference type="Pfam" id="PF00168">
    <property type="entry name" value="C2"/>
    <property type="match status" value="4"/>
</dbReference>
<evidence type="ECO:0000256" key="7">
    <source>
        <dbReference type="ARBA" id="ARBA00023136"/>
    </source>
</evidence>
<dbReference type="PROSITE" id="PS50004">
    <property type="entry name" value="C2"/>
    <property type="match status" value="5"/>
</dbReference>
<keyword evidence="7 9" id="KW-0472">Membrane</keyword>
<dbReference type="PANTHER" id="PTHR12546:SF60">
    <property type="entry name" value="MISFIRE, ISOFORM F"/>
    <property type="match status" value="1"/>
</dbReference>
<name>A0ABD2QMA2_9PLAT</name>
<evidence type="ECO:0000256" key="2">
    <source>
        <dbReference type="ARBA" id="ARBA00022692"/>
    </source>
</evidence>
<dbReference type="Pfam" id="PF08151">
    <property type="entry name" value="FerI"/>
    <property type="match status" value="1"/>
</dbReference>
<dbReference type="Gene3D" id="2.60.40.150">
    <property type="entry name" value="C2 domain"/>
    <property type="match status" value="5"/>
</dbReference>
<keyword evidence="12" id="KW-1185">Reference proteome</keyword>
<evidence type="ECO:0000256" key="6">
    <source>
        <dbReference type="ARBA" id="ARBA00022989"/>
    </source>
</evidence>
<keyword evidence="4" id="KW-0677">Repeat</keyword>
<accession>A0ABD2QMA2</accession>
<evidence type="ECO:0000259" key="10">
    <source>
        <dbReference type="PROSITE" id="PS50004"/>
    </source>
</evidence>
<dbReference type="CDD" id="cd04017">
    <property type="entry name" value="C2D_Ferlin"/>
    <property type="match status" value="1"/>
</dbReference>
<feature type="domain" description="C2" evidence="10">
    <location>
        <begin position="1390"/>
        <end position="1511"/>
    </location>
</feature>
<dbReference type="GO" id="GO:0016020">
    <property type="term" value="C:membrane"/>
    <property type="evidence" value="ECO:0007669"/>
    <property type="project" value="UniProtKB-SubCell"/>
</dbReference>
<dbReference type="EMBL" id="JBJKFK010000044">
    <property type="protein sequence ID" value="KAL3320563.1"/>
    <property type="molecule type" value="Genomic_DNA"/>
</dbReference>
<proteinExistence type="predicted"/>
<dbReference type="CDD" id="cd08374">
    <property type="entry name" value="C2F_Ferlin"/>
    <property type="match status" value="1"/>
</dbReference>
<dbReference type="InterPro" id="IPR037724">
    <property type="entry name" value="C2E_Ferlin"/>
</dbReference>
<dbReference type="InterPro" id="IPR032362">
    <property type="entry name" value="Ferlin_C"/>
</dbReference>
<comment type="subcellular location">
    <subcellularLocation>
        <location evidence="1">Membrane</location>
        <topology evidence="1">Single-pass membrane protein</topology>
    </subcellularLocation>
</comment>
<evidence type="ECO:0000313" key="11">
    <source>
        <dbReference type="EMBL" id="KAL3320563.1"/>
    </source>
</evidence>
<dbReference type="InterPro" id="IPR037723">
    <property type="entry name" value="C2D_Ferlin"/>
</dbReference>
<keyword evidence="5" id="KW-0106">Calcium</keyword>
<dbReference type="CDD" id="cd04037">
    <property type="entry name" value="C2E_Ferlin"/>
    <property type="match status" value="1"/>
</dbReference>
<keyword evidence="3" id="KW-0479">Metal-binding</keyword>
<dbReference type="PANTHER" id="PTHR12546">
    <property type="entry name" value="FER-1-LIKE"/>
    <property type="match status" value="1"/>
</dbReference>
<dbReference type="InterPro" id="IPR037725">
    <property type="entry name" value="C2F_Ferlin"/>
</dbReference>
<evidence type="ECO:0000256" key="8">
    <source>
        <dbReference type="SAM" id="MobiDB-lite"/>
    </source>
</evidence>
<evidence type="ECO:0000256" key="3">
    <source>
        <dbReference type="ARBA" id="ARBA00022723"/>
    </source>
</evidence>
<dbReference type="InterPro" id="IPR000008">
    <property type="entry name" value="C2_dom"/>
</dbReference>
<evidence type="ECO:0000313" key="12">
    <source>
        <dbReference type="Proteomes" id="UP001626550"/>
    </source>
</evidence>
<dbReference type="InterPro" id="IPR037721">
    <property type="entry name" value="Ferlin"/>
</dbReference>
<feature type="transmembrane region" description="Helical" evidence="9">
    <location>
        <begin position="1898"/>
        <end position="1924"/>
    </location>
</feature>
<keyword evidence="6 9" id="KW-1133">Transmembrane helix</keyword>
<dbReference type="SMART" id="SM01201">
    <property type="entry name" value="FerB"/>
    <property type="match status" value="1"/>
</dbReference>
<keyword evidence="2 9" id="KW-0812">Transmembrane</keyword>
<protein>
    <recommendedName>
        <fullName evidence="10">C2 domain-containing protein</fullName>
    </recommendedName>
</protein>
<feature type="domain" description="C2" evidence="10">
    <location>
        <begin position="281"/>
        <end position="412"/>
    </location>
</feature>
<dbReference type="Pfam" id="PF22901">
    <property type="entry name" value="dsrm_Ferlin"/>
    <property type="match status" value="1"/>
</dbReference>
<dbReference type="InterPro" id="IPR012968">
    <property type="entry name" value="FerIin_dom"/>
</dbReference>
<feature type="region of interest" description="Disordered" evidence="8">
    <location>
        <begin position="1851"/>
        <end position="1874"/>
    </location>
</feature>
<sequence length="1930" mass="219731">MIASLDYNVAPLLSTSRLELTEKLENAKLGDEKEVKIDFELIYYSPDSEIRDWRRQEAFNAGLISEEVLHQDPDIEEFGDTKSLLGTSMDGQSENEPDVLSEWSGLSTNKHRTQLPILDPTLHKMDDFQISVTVIEASKLIGANLNPCVQVFIGDRLQETEVKLGTNAPHFNQYLCFEFSMPKSMMLDQVLRLRCVSFANPLISRIFGGDLIGEFRMDLKTIYSTPEHGYQGKWAVLVDPKDALSGIRGYVKLDIAIHVKGEPMRKPKKSKTDDSKEDNIEANLLMPQFLSTSQSQQMADLSVKIYCAEDLPKMNTDFMASLKETLTRSKKPQTDPFVQVSFAGHIGKTKVKKSTYSPEFNENIIFTEMFPPFCNRIRISILDYDPVNPETIATHFIEIADIMNNSDKDGFLPTFGPAWINLYGTPRNYGIEHSLNKNDELNLGIGKGVAYRGRILVEIRCVLKSEASAVRTGVRVETVPPATDAFLNGKKEDYLLTGVIYMTSAIDQSVGTLAKPVQFELSMSKIGNHLDGTQKNEPNPVFLPNAPKKPPMWNYSITPAKLPESLDGQYYEVEFGKSKPCLYMIGQYDDHRLRMVVPNILDKIIAQFDDAVRVLQTGIEMKIQHAAQFFESRVIALKAFVEQASSDIENCKGLATKTVLDKNRSKTIKITLQKILVKLTQMLTHIQEAEVSSRTSELKAMMKKIVALNNEPQHALPDVFLWMLVDGKRQAFTRLEARKLFYSNIETEKGCHCGKILTLFLQRPGKKGAGVAGWVLQCQVQILLWLGPLREMSNFRRALPEGFDDTFSKTNRPPMEIQYLDIFKYQLRAHLYMGRNLIGSDDSGLSDAFARIILGSHVLSTKTIYETLSPNWDETIVVPSIEFCINPQTLKAQPPTIVVELYDKDMIGDPEFLGRCFCEPLLVTGESEDDEYFPPVLQMHSIRRGDVDAGEILAAFELILLKPDGRFFKCSSVPALSANRAEQRRKSLAINLKLGMDKVSESTVPFSLPIPMMIRPKLKPFRLEVLFWGIRELQKLQFIQVRRPKVKIEINSHHLQSDMIPDALEKPNFPRPVKHLDLRLPENRDYWPPIMIQVEDTRQFGSVVLVGNHVVTNVLDFVRSGKQATQSEKYTYAPIANMMRETYGILNQGFEDDQVGAKRVNFGTEEEGLEGMEMQNLEVEIKPKKIPFPFLRRDKDTHAGDVIKIKKRVPIPKDEQDSADWWSKYYASLSASGEDEHEGGEEEEDNEVDVLKDIKVTYKESKDDEAEDDLDEKERKRRSLFKLDPQALLNHMKQKFSKANKSKQQFLKEKTDSHLVFEDDLVKDNSWVERFMVYPCALEDLQEFNSFESLFKTFPLIRGKQDDEEEGSNRVIGLFKGDFRINSIEETDFGYSPENFELLDNLPGNDPFYLTVRVYIIRAFDLHPTDPNGKSDPYVMLILGEQVINDRENYKPKTLEPVYGRVFEIKCRMPHDSILKIKIFDYDMIGTDDLIGETKIDLENRFFSRHRATCGLASAFDNFGYNKWRDQLLPTRILANMCKSYQIEEPVYEIGSNKVTVEKVDFYADSEILTETGDLKQSKEPLALEVLNNFSKIPRIGCPLVKEHIETRVLYSPEKAGLEQGRIQLWIDMFPTDLGPPPPPVDIRPRVPKKLELRVTELKEKCMIPMKQIWNTEEVIMADDSMLTGEASSDIFVKGWMKGLGLDDQTTDVHYRSLTGEGNFNWRFVFAFEYDNATDQIVYSKKDSVFAIDEMEVRAPCKLFLQVWDSDLVSADDFLGGIEFPISRIPRGAKTAASCGLHQLEKDGSVPTINMFHNKRYRGFWPCVAIDEDDPNQLNVTGKIDAELHLLTEEEAEQNPAGKGREEPNPLPQPNRPETSFLSMMNPLKVIKYLICTKFKSLLIKLLIISALLALVVLFIYAAPGYLVKKMIGA</sequence>
<feature type="domain" description="C2" evidence="10">
    <location>
        <begin position="809"/>
        <end position="933"/>
    </location>
</feature>
<feature type="domain" description="C2" evidence="10">
    <location>
        <begin position="109"/>
        <end position="235"/>
    </location>
</feature>
<organism evidence="11 12">
    <name type="scientific">Cichlidogyrus casuarinus</name>
    <dbReference type="NCBI Taxonomy" id="1844966"/>
    <lineage>
        <taxon>Eukaryota</taxon>
        <taxon>Metazoa</taxon>
        <taxon>Spiralia</taxon>
        <taxon>Lophotrochozoa</taxon>
        <taxon>Platyhelminthes</taxon>
        <taxon>Monogenea</taxon>
        <taxon>Monopisthocotylea</taxon>
        <taxon>Dactylogyridea</taxon>
        <taxon>Ancyrocephalidae</taxon>
        <taxon>Cichlidogyrus</taxon>
    </lineage>
</organism>
<comment type="caution">
    <text evidence="11">The sequence shown here is derived from an EMBL/GenBank/DDBJ whole genome shotgun (WGS) entry which is preliminary data.</text>
</comment>
<evidence type="ECO:0000256" key="1">
    <source>
        <dbReference type="ARBA" id="ARBA00004167"/>
    </source>
</evidence>
<evidence type="ECO:0000256" key="9">
    <source>
        <dbReference type="SAM" id="Phobius"/>
    </source>
</evidence>
<reference evidence="11 12" key="1">
    <citation type="submission" date="2024-11" db="EMBL/GenBank/DDBJ databases">
        <title>Adaptive evolution of stress response genes in parasites aligns with host niche diversity.</title>
        <authorList>
            <person name="Hahn C."/>
            <person name="Resl P."/>
        </authorList>
    </citation>
    <scope>NUCLEOTIDE SEQUENCE [LARGE SCALE GENOMIC DNA]</scope>
    <source>
        <strain evidence="11">EGGRZ-B1_66</strain>
        <tissue evidence="11">Body</tissue>
    </source>
</reference>
<dbReference type="SMART" id="SM01202">
    <property type="entry name" value="FerI"/>
    <property type="match status" value="1"/>
</dbReference>
<dbReference type="InterPro" id="IPR055072">
    <property type="entry name" value="Ferlin_DSRM"/>
</dbReference>
<gene>
    <name evidence="11" type="ORF">Ciccas_000767</name>
</gene>
<evidence type="ECO:0000256" key="5">
    <source>
        <dbReference type="ARBA" id="ARBA00022837"/>
    </source>
</evidence>
<dbReference type="FunFam" id="2.60.40.150:FF:000034">
    <property type="entry name" value="otoferlin isoform X2"/>
    <property type="match status" value="1"/>
</dbReference>
<evidence type="ECO:0000256" key="4">
    <source>
        <dbReference type="ARBA" id="ARBA00022737"/>
    </source>
</evidence>
<dbReference type="InterPro" id="IPR037722">
    <property type="entry name" value="C2C_Ferlin"/>
</dbReference>
<dbReference type="SUPFAM" id="SSF49562">
    <property type="entry name" value="C2 domain (Calcium/lipid-binding domain, CaLB)"/>
    <property type="match status" value="5"/>
</dbReference>
<dbReference type="InterPro" id="IPR035892">
    <property type="entry name" value="C2_domain_sf"/>
</dbReference>